<evidence type="ECO:0000313" key="5">
    <source>
        <dbReference type="Proteomes" id="UP000198424"/>
    </source>
</evidence>
<evidence type="ECO:0000256" key="1">
    <source>
        <dbReference type="SAM" id="SignalP"/>
    </source>
</evidence>
<proteinExistence type="predicted"/>
<name>A0A086AHU1_FLAHY</name>
<comment type="caution">
    <text evidence="2">The sequence shown here is derived from an EMBL/GenBank/DDBJ whole genome shotgun (WGS) entry which is preliminary data.</text>
</comment>
<dbReference type="Proteomes" id="UP000028712">
    <property type="component" value="Unassembled WGS sequence"/>
</dbReference>
<protein>
    <submittedName>
        <fullName evidence="2">Membrane protein</fullName>
    </submittedName>
</protein>
<reference evidence="3 5" key="2">
    <citation type="submission" date="2016-11" db="EMBL/GenBank/DDBJ databases">
        <title>Whole genomes of Flavobacteriaceae.</title>
        <authorList>
            <person name="Stine C."/>
            <person name="Li C."/>
            <person name="Tadesse D."/>
        </authorList>
    </citation>
    <scope>NUCLEOTIDE SEQUENCE [LARGE SCALE GENOMIC DNA]</scope>
    <source>
        <strain evidence="3 5">ATCC 29551</strain>
    </source>
</reference>
<gene>
    <name evidence="3" type="ORF">B0A62_05565</name>
    <name evidence="2" type="ORF">IW20_10845</name>
</gene>
<dbReference type="AlphaFoldDB" id="A0A086AHU1"/>
<feature type="signal peptide" evidence="1">
    <location>
        <begin position="1"/>
        <end position="19"/>
    </location>
</feature>
<dbReference type="eggNOG" id="COG2067">
    <property type="taxonomic scope" value="Bacteria"/>
</dbReference>
<keyword evidence="5" id="KW-1185">Reference proteome</keyword>
<dbReference type="NCBIfam" id="TIGR01414">
    <property type="entry name" value="autotrans_barl"/>
    <property type="match status" value="1"/>
</dbReference>
<feature type="chain" id="PRO_5001802836" evidence="1">
    <location>
        <begin position="20"/>
        <end position="417"/>
    </location>
</feature>
<dbReference type="OrthoDB" id="1491239at2"/>
<evidence type="ECO:0000313" key="2">
    <source>
        <dbReference type="EMBL" id="KFF16255.1"/>
    </source>
</evidence>
<dbReference type="EMBL" id="MUGY01000004">
    <property type="protein sequence ID" value="OXA96724.1"/>
    <property type="molecule type" value="Genomic_DNA"/>
</dbReference>
<reference evidence="2 4" key="1">
    <citation type="submission" date="2014-07" db="EMBL/GenBank/DDBJ databases">
        <title>Genome of Flavobacterium hydatis DSM 2063.</title>
        <authorList>
            <person name="Pipes S.E."/>
            <person name="Stropko S.J."/>
            <person name="Newman J.D."/>
        </authorList>
    </citation>
    <scope>NUCLEOTIDE SEQUENCE [LARGE SCALE GENOMIC DNA]</scope>
    <source>
        <strain evidence="2 4">DSM 2063</strain>
    </source>
</reference>
<evidence type="ECO:0000313" key="4">
    <source>
        <dbReference type="Proteomes" id="UP000028712"/>
    </source>
</evidence>
<dbReference type="Gene3D" id="2.40.160.60">
    <property type="entry name" value="Outer membrane protein transport protein (OMPP1/FadL/TodX)"/>
    <property type="match status" value="1"/>
</dbReference>
<evidence type="ECO:0000313" key="3">
    <source>
        <dbReference type="EMBL" id="OXA96724.1"/>
    </source>
</evidence>
<organism evidence="2 4">
    <name type="scientific">Flavobacterium hydatis</name>
    <name type="common">Cytophaga aquatilis</name>
    <dbReference type="NCBI Taxonomy" id="991"/>
    <lineage>
        <taxon>Bacteria</taxon>
        <taxon>Pseudomonadati</taxon>
        <taxon>Bacteroidota</taxon>
        <taxon>Flavobacteriia</taxon>
        <taxon>Flavobacteriales</taxon>
        <taxon>Flavobacteriaceae</taxon>
        <taxon>Flavobacterium</taxon>
    </lineage>
</organism>
<dbReference type="InterPro" id="IPR006315">
    <property type="entry name" value="OM_autotransptr_brl_dom"/>
</dbReference>
<dbReference type="STRING" id="991.IW20_10845"/>
<keyword evidence="1" id="KW-0732">Signal</keyword>
<dbReference type="RefSeq" id="WP_035621764.1">
    <property type="nucleotide sequence ID" value="NZ_JBEWQG010000001.1"/>
</dbReference>
<accession>A0A086AHU1</accession>
<dbReference type="GO" id="GO:0019867">
    <property type="term" value="C:outer membrane"/>
    <property type="evidence" value="ECO:0007669"/>
    <property type="project" value="InterPro"/>
</dbReference>
<sequence>MIKKIIISACLLLSFVSFAQQGTASPYSFYGIGDVRFKGTIENRSMSGVAVEQDSIHMNLENPASYANLKLTAFTIGGTYNSSTLKTDTESAKAQRTALDYLAVGMPLGNKFGIGFGLIPYSSVGYQIESLAINTGDNNKRFDGSGGLNKVYLGVAYKIKPNFSIGADMHYNFGKVETTSLEFVTDVPVGTRELNTTHLSGVNFNLGAMYQYKINKKLSFYSSATYTLQSKLNSENVRNISTGMLGSGLNFSVIDPGTDQNSKVDVNMPFKLALSAGVGQSRKWLIGGKVSYQNAVDQSSTYNAASNVGYGKYASASIGGYYIPNYSSFAGYFNRVTYRGGLKFEKTGLIINGERINDIGLTLGAGFPISGTFSNINFGMEFGKRGTTSAGLIQENYANFSLGFSLNDKWFERSKFN</sequence>
<dbReference type="EMBL" id="JPRM01000015">
    <property type="protein sequence ID" value="KFF16255.1"/>
    <property type="molecule type" value="Genomic_DNA"/>
</dbReference>
<dbReference type="Proteomes" id="UP000198424">
    <property type="component" value="Unassembled WGS sequence"/>
</dbReference>
<dbReference type="SUPFAM" id="SSF56935">
    <property type="entry name" value="Porins"/>
    <property type="match status" value="1"/>
</dbReference>